<dbReference type="SUPFAM" id="SSF56003">
    <property type="entry name" value="Molybdenum cofactor-binding domain"/>
    <property type="match status" value="1"/>
</dbReference>
<accession>A0A382KSN0</accession>
<dbReference type="EMBL" id="UINC01082077">
    <property type="protein sequence ID" value="SVC26513.1"/>
    <property type="molecule type" value="Genomic_DNA"/>
</dbReference>
<dbReference type="GO" id="GO:0016491">
    <property type="term" value="F:oxidoreductase activity"/>
    <property type="evidence" value="ECO:0007669"/>
    <property type="project" value="UniProtKB-KW"/>
</dbReference>
<protein>
    <recommendedName>
        <fullName evidence="3">Aldehyde oxidase/xanthine dehydrogenase a/b hammerhead domain-containing protein</fullName>
    </recommendedName>
</protein>
<feature type="non-terminal residue" evidence="4">
    <location>
        <position position="414"/>
    </location>
</feature>
<dbReference type="GO" id="GO:0005506">
    <property type="term" value="F:iron ion binding"/>
    <property type="evidence" value="ECO:0007669"/>
    <property type="project" value="InterPro"/>
</dbReference>
<dbReference type="InterPro" id="IPR016208">
    <property type="entry name" value="Ald_Oxase/xanthine_DH-like"/>
</dbReference>
<dbReference type="Gene3D" id="3.90.1170.50">
    <property type="entry name" value="Aldehyde oxidase/xanthine dehydrogenase, a/b hammerhead"/>
    <property type="match status" value="1"/>
</dbReference>
<dbReference type="Gene3D" id="3.30.365.10">
    <property type="entry name" value="Aldehyde oxidase/xanthine dehydrogenase, molybdopterin binding domain"/>
    <property type="match status" value="3"/>
</dbReference>
<dbReference type="SMART" id="SM01008">
    <property type="entry name" value="Ald_Xan_dh_C"/>
    <property type="match status" value="1"/>
</dbReference>
<evidence type="ECO:0000256" key="1">
    <source>
        <dbReference type="ARBA" id="ARBA00022505"/>
    </source>
</evidence>
<dbReference type="PANTHER" id="PTHR11908:SF132">
    <property type="entry name" value="ALDEHYDE OXIDASE 1-RELATED"/>
    <property type="match status" value="1"/>
</dbReference>
<dbReference type="PANTHER" id="PTHR11908">
    <property type="entry name" value="XANTHINE DEHYDROGENASE"/>
    <property type="match status" value="1"/>
</dbReference>
<proteinExistence type="predicted"/>
<keyword evidence="1" id="KW-0500">Molybdenum</keyword>
<evidence type="ECO:0000256" key="2">
    <source>
        <dbReference type="ARBA" id="ARBA00023002"/>
    </source>
</evidence>
<organism evidence="4">
    <name type="scientific">marine metagenome</name>
    <dbReference type="NCBI Taxonomy" id="408172"/>
    <lineage>
        <taxon>unclassified sequences</taxon>
        <taxon>metagenomes</taxon>
        <taxon>ecological metagenomes</taxon>
    </lineage>
</organism>
<name>A0A382KSN0_9ZZZZ</name>
<sequence>MVHAAILRSPHAHAKINGIDTSAAKSAPGVLAVYTSADTEGVLNPIPCAWQPPDSDIKAVDHHALAVDVVRYVGDAVAVVVAESRYQAEDALELINVDYSAMPAVVNPKAAMDSGAPQLHADAPNNQAFHWVVAGGDTDAAFAEAAGSQNHVVVTDTIIQQRLIPNAVEPRSAVANWQFAMGELTLWNTSQNPHIARFLCSLVTGIGEHKIRIIAVDVGGGFGSKIPMYADEMLAAFCSMQLRRPVKWTATRSEGYLATIHGRDHVEQVELAATKDGKITGLRAEVYAGMGAYLSTAGPGVPTILHGLMYSGPYEIPNVRGDIYGVFTNTTPVDAYRGAGRPEATFLLERMMDLLAAELNVDPVEIRRRNLIQPFENGHDVSTGLTYDSGNYQATLDLAMQHVDYPALRKEQEK</sequence>
<dbReference type="Pfam" id="PF02738">
    <property type="entry name" value="MoCoBD_1"/>
    <property type="match status" value="1"/>
</dbReference>
<dbReference type="Pfam" id="PF01315">
    <property type="entry name" value="Ald_Xan_dh_C"/>
    <property type="match status" value="1"/>
</dbReference>
<evidence type="ECO:0000259" key="3">
    <source>
        <dbReference type="SMART" id="SM01008"/>
    </source>
</evidence>
<dbReference type="InterPro" id="IPR000674">
    <property type="entry name" value="Ald_Oxase/Xan_DH_a/b"/>
</dbReference>
<evidence type="ECO:0000313" key="4">
    <source>
        <dbReference type="EMBL" id="SVC26513.1"/>
    </source>
</evidence>
<gene>
    <name evidence="4" type="ORF">METZ01_LOCUS279367</name>
</gene>
<dbReference type="SUPFAM" id="SSF54665">
    <property type="entry name" value="CO dehydrogenase molybdoprotein N-domain-like"/>
    <property type="match status" value="1"/>
</dbReference>
<feature type="domain" description="Aldehyde oxidase/xanthine dehydrogenase a/b hammerhead" evidence="3">
    <location>
        <begin position="1"/>
        <end position="103"/>
    </location>
</feature>
<keyword evidence="2" id="KW-0560">Oxidoreductase</keyword>
<dbReference type="InterPro" id="IPR036856">
    <property type="entry name" value="Ald_Oxase/Xan_DH_a/b_sf"/>
</dbReference>
<dbReference type="InterPro" id="IPR037165">
    <property type="entry name" value="AldOxase/xan_DH_Mopterin-bd_sf"/>
</dbReference>
<reference evidence="4" key="1">
    <citation type="submission" date="2018-05" db="EMBL/GenBank/DDBJ databases">
        <authorList>
            <person name="Lanie J.A."/>
            <person name="Ng W.-L."/>
            <person name="Kazmierczak K.M."/>
            <person name="Andrzejewski T.M."/>
            <person name="Davidsen T.M."/>
            <person name="Wayne K.J."/>
            <person name="Tettelin H."/>
            <person name="Glass J.I."/>
            <person name="Rusch D."/>
            <person name="Podicherti R."/>
            <person name="Tsui H.-C.T."/>
            <person name="Winkler M.E."/>
        </authorList>
    </citation>
    <scope>NUCLEOTIDE SEQUENCE</scope>
</reference>
<dbReference type="AlphaFoldDB" id="A0A382KSN0"/>
<dbReference type="InterPro" id="IPR008274">
    <property type="entry name" value="AldOxase/xan_DH_MoCoBD1"/>
</dbReference>